<dbReference type="GO" id="GO:0008270">
    <property type="term" value="F:zinc ion binding"/>
    <property type="evidence" value="ECO:0007669"/>
    <property type="project" value="InterPro"/>
</dbReference>
<evidence type="ECO:0000256" key="4">
    <source>
        <dbReference type="ARBA" id="ARBA00023125"/>
    </source>
</evidence>
<dbReference type="Pfam" id="PF00172">
    <property type="entry name" value="Zn_clus"/>
    <property type="match status" value="1"/>
</dbReference>
<evidence type="ECO:0000256" key="2">
    <source>
        <dbReference type="ARBA" id="ARBA00022833"/>
    </source>
</evidence>
<dbReference type="InterPro" id="IPR001138">
    <property type="entry name" value="Zn2Cys6_DnaBD"/>
</dbReference>
<dbReference type="PROSITE" id="PS50048">
    <property type="entry name" value="ZN2_CY6_FUNGAL_2"/>
    <property type="match status" value="1"/>
</dbReference>
<dbReference type="AlphaFoldDB" id="A0A438N2F2"/>
<keyword evidence="1" id="KW-0479">Metal-binding</keyword>
<evidence type="ECO:0000259" key="8">
    <source>
        <dbReference type="PROSITE" id="PS50048"/>
    </source>
</evidence>
<keyword evidence="3" id="KW-0805">Transcription regulation</keyword>
<dbReference type="GO" id="GO:0003677">
    <property type="term" value="F:DNA binding"/>
    <property type="evidence" value="ECO:0007669"/>
    <property type="project" value="UniProtKB-KW"/>
</dbReference>
<gene>
    <name evidence="9" type="ORF">B0A52_05713</name>
</gene>
<dbReference type="Proteomes" id="UP000288859">
    <property type="component" value="Unassembled WGS sequence"/>
</dbReference>
<reference evidence="9 10" key="1">
    <citation type="submission" date="2017-03" db="EMBL/GenBank/DDBJ databases">
        <title>Genomes of endolithic fungi from Antarctica.</title>
        <authorList>
            <person name="Coleine C."/>
            <person name="Masonjones S."/>
            <person name="Stajich J.E."/>
        </authorList>
    </citation>
    <scope>NUCLEOTIDE SEQUENCE [LARGE SCALE GENOMIC DNA]</scope>
    <source>
        <strain evidence="9 10">CCFEE 6314</strain>
    </source>
</reference>
<organism evidence="9 10">
    <name type="scientific">Exophiala mesophila</name>
    <name type="common">Black yeast-like fungus</name>
    <dbReference type="NCBI Taxonomy" id="212818"/>
    <lineage>
        <taxon>Eukaryota</taxon>
        <taxon>Fungi</taxon>
        <taxon>Dikarya</taxon>
        <taxon>Ascomycota</taxon>
        <taxon>Pezizomycotina</taxon>
        <taxon>Eurotiomycetes</taxon>
        <taxon>Chaetothyriomycetidae</taxon>
        <taxon>Chaetothyriales</taxon>
        <taxon>Herpotrichiellaceae</taxon>
        <taxon>Exophiala</taxon>
    </lineage>
</organism>
<dbReference type="PANTHER" id="PTHR47660">
    <property type="entry name" value="TRANSCRIPTION FACTOR WITH C2H2 AND ZN(2)-CYS(6) DNA BINDING DOMAIN (EUROFUNG)-RELATED-RELATED"/>
    <property type="match status" value="1"/>
</dbReference>
<evidence type="ECO:0000256" key="5">
    <source>
        <dbReference type="ARBA" id="ARBA00023163"/>
    </source>
</evidence>
<dbReference type="GO" id="GO:0000981">
    <property type="term" value="F:DNA-binding transcription factor activity, RNA polymerase II-specific"/>
    <property type="evidence" value="ECO:0007669"/>
    <property type="project" value="InterPro"/>
</dbReference>
<evidence type="ECO:0000313" key="10">
    <source>
        <dbReference type="Proteomes" id="UP000288859"/>
    </source>
</evidence>
<dbReference type="Gene3D" id="4.10.240.10">
    <property type="entry name" value="Zn(2)-C6 fungal-type DNA-binding domain"/>
    <property type="match status" value="1"/>
</dbReference>
<evidence type="ECO:0000256" key="3">
    <source>
        <dbReference type="ARBA" id="ARBA00023015"/>
    </source>
</evidence>
<dbReference type="SUPFAM" id="SSF57701">
    <property type="entry name" value="Zn2/Cys6 DNA-binding domain"/>
    <property type="match status" value="1"/>
</dbReference>
<keyword evidence="5" id="KW-0804">Transcription</keyword>
<dbReference type="InterPro" id="IPR036864">
    <property type="entry name" value="Zn2-C6_fun-type_DNA-bd_sf"/>
</dbReference>
<evidence type="ECO:0000256" key="6">
    <source>
        <dbReference type="ARBA" id="ARBA00023242"/>
    </source>
</evidence>
<dbReference type="PROSITE" id="PS00463">
    <property type="entry name" value="ZN2_CY6_FUNGAL_1"/>
    <property type="match status" value="1"/>
</dbReference>
<keyword evidence="4" id="KW-0238">DNA-binding</keyword>
<feature type="compositionally biased region" description="Polar residues" evidence="7">
    <location>
        <begin position="45"/>
        <end position="108"/>
    </location>
</feature>
<evidence type="ECO:0000256" key="7">
    <source>
        <dbReference type="SAM" id="MobiDB-lite"/>
    </source>
</evidence>
<name>A0A438N2F2_EXOME</name>
<dbReference type="VEuPathDB" id="FungiDB:PV10_07883"/>
<feature type="domain" description="Zn(2)-C6 fungal-type" evidence="8">
    <location>
        <begin position="11"/>
        <end position="38"/>
    </location>
</feature>
<keyword evidence="6" id="KW-0539">Nucleus</keyword>
<evidence type="ECO:0000313" key="9">
    <source>
        <dbReference type="EMBL" id="RVX69878.1"/>
    </source>
</evidence>
<sequence length="315" mass="33837">MDSPTPRMPIACVSCAKAKAKCDKKAPCSRCVSKQIVCQPRATRRSLQNPSQRRHNPLSQPTQNRTLHASTVYHPSQVPSFPATNQGSNETSPCLNGSPQGLNGSPQGLNEFPQGLNGFPQGLDETFPYLNGFSQGFDGYSQGLNEPFPCLNGFSQGLDVYSQGLNGFSLEFKDAFSDFDGLSSGGPPTASGNGSEAGNQTAAKENTLRDLLRTPFKDVLAMASASRGDSIDGKDTVDILAMACAYRGHPIDSEDILRILGQAPQATPLPLFMQHQSPFPPLPYQPPSLIPVPAQMGYQHYRPGGGYHPYTSVPH</sequence>
<evidence type="ECO:0000256" key="1">
    <source>
        <dbReference type="ARBA" id="ARBA00022723"/>
    </source>
</evidence>
<accession>A0A438N2F2</accession>
<feature type="region of interest" description="Disordered" evidence="7">
    <location>
        <begin position="181"/>
        <end position="201"/>
    </location>
</feature>
<proteinExistence type="predicted"/>
<feature type="region of interest" description="Disordered" evidence="7">
    <location>
        <begin position="42"/>
        <end position="108"/>
    </location>
</feature>
<keyword evidence="2" id="KW-0862">Zinc</keyword>
<feature type="compositionally biased region" description="Polar residues" evidence="7">
    <location>
        <begin position="190"/>
        <end position="201"/>
    </location>
</feature>
<protein>
    <recommendedName>
        <fullName evidence="8">Zn(2)-C6 fungal-type domain-containing protein</fullName>
    </recommendedName>
</protein>
<dbReference type="OrthoDB" id="40579at2759"/>
<dbReference type="EMBL" id="NAJM01000026">
    <property type="protein sequence ID" value="RVX69878.1"/>
    <property type="molecule type" value="Genomic_DNA"/>
</dbReference>
<comment type="caution">
    <text evidence="9">The sequence shown here is derived from an EMBL/GenBank/DDBJ whole genome shotgun (WGS) entry which is preliminary data.</text>
</comment>